<dbReference type="EMBL" id="CCND01000018">
    <property type="protein sequence ID" value="CDX59093.1"/>
    <property type="molecule type" value="Genomic_DNA"/>
</dbReference>
<dbReference type="Proteomes" id="UP000182888">
    <property type="component" value="Unassembled WGS sequence"/>
</dbReference>
<proteinExistence type="predicted"/>
<name>A0A0K2W197_MESPL</name>
<dbReference type="InterPro" id="IPR018523">
    <property type="entry name" value="Isocitrate_lyase_ph_CS"/>
</dbReference>
<dbReference type="PANTHER" id="PTHR42905:SF5">
    <property type="entry name" value="CARBOXYVINYL-CARBOXYPHOSPHONATE PHOSPHORYLMUTASE, CHLOROPLASTIC"/>
    <property type="match status" value="1"/>
</dbReference>
<reference evidence="2" key="1">
    <citation type="submission" date="2014-08" db="EMBL/GenBank/DDBJ databases">
        <authorList>
            <person name="Edwards T."/>
        </authorList>
    </citation>
    <scope>NUCLEOTIDE SEQUENCE [LARGE SCALE GENOMIC DNA]</scope>
</reference>
<dbReference type="InterPro" id="IPR040442">
    <property type="entry name" value="Pyrv_kinase-like_dom_sf"/>
</dbReference>
<keyword evidence="1" id="KW-0456">Lyase</keyword>
<gene>
    <name evidence="1" type="ORF">MPL1032_250055</name>
</gene>
<dbReference type="Pfam" id="PF13714">
    <property type="entry name" value="PEP_mutase"/>
    <property type="match status" value="1"/>
</dbReference>
<sequence length="317" mass="34179">MNGGSDLMLTKGAVDRHPWKSVLESHAPLILPSAPDALTARLIERAGFPAYQIGGFALAAHMHAVPDIDLEQYGENHAKAQEIITACGLPVLVDGDDGYGDVKNVTRTVRGYEAIGASALFIEDQQPPKRCGHMAGKRVIAAEAMVDKIKAGVAARRNADFFILARTDAAEPNGVDDAIERGHRYLDAGADGIYVEGPTSAEELKEVGAAFKGVPLATSILEGGGKTPWHSPRSMHDFGFSMILYPTSVLFRAVRAIQEALEDLREGHAMDLSRSVDMENFEDVVGMPEWAGIEDRFMGQSEQGRGLVTKIKQKLTG</sequence>
<organism evidence="1 2">
    <name type="scientific">Mesorhizobium plurifarium</name>
    <dbReference type="NCBI Taxonomy" id="69974"/>
    <lineage>
        <taxon>Bacteria</taxon>
        <taxon>Pseudomonadati</taxon>
        <taxon>Pseudomonadota</taxon>
        <taxon>Alphaproteobacteria</taxon>
        <taxon>Hyphomicrobiales</taxon>
        <taxon>Phyllobacteriaceae</taxon>
        <taxon>Mesorhizobium</taxon>
    </lineage>
</organism>
<protein>
    <submittedName>
        <fullName evidence="1">Isocitrate lyase and phosphorylmutase</fullName>
    </submittedName>
</protein>
<dbReference type="GO" id="GO:0016833">
    <property type="term" value="F:oxo-acid-lyase activity"/>
    <property type="evidence" value="ECO:0007669"/>
    <property type="project" value="UniProtKB-ARBA"/>
</dbReference>
<evidence type="ECO:0000313" key="1">
    <source>
        <dbReference type="EMBL" id="CDX59093.1"/>
    </source>
</evidence>
<evidence type="ECO:0000313" key="2">
    <source>
        <dbReference type="Proteomes" id="UP000182888"/>
    </source>
</evidence>
<dbReference type="InterPro" id="IPR039556">
    <property type="entry name" value="ICL/PEPM"/>
</dbReference>
<accession>A0A0K2W197</accession>
<dbReference type="PROSITE" id="PS00161">
    <property type="entry name" value="ISOCITRATE_LYASE"/>
    <property type="match status" value="1"/>
</dbReference>
<dbReference type="PANTHER" id="PTHR42905">
    <property type="entry name" value="PHOSPHOENOLPYRUVATE CARBOXYLASE"/>
    <property type="match status" value="1"/>
</dbReference>
<dbReference type="CDD" id="cd00377">
    <property type="entry name" value="ICL_PEPM"/>
    <property type="match status" value="1"/>
</dbReference>
<dbReference type="Gene3D" id="3.20.20.60">
    <property type="entry name" value="Phosphoenolpyruvate-binding domains"/>
    <property type="match status" value="1"/>
</dbReference>
<dbReference type="AlphaFoldDB" id="A0A0K2W197"/>
<dbReference type="InterPro" id="IPR015813">
    <property type="entry name" value="Pyrv/PenolPyrv_kinase-like_dom"/>
</dbReference>
<dbReference type="SUPFAM" id="SSF51621">
    <property type="entry name" value="Phosphoenolpyruvate/pyruvate domain"/>
    <property type="match status" value="1"/>
</dbReference>